<evidence type="ECO:0000313" key="9">
    <source>
        <dbReference type="Proteomes" id="UP000006844"/>
    </source>
</evidence>
<dbReference type="FunFam" id="3.40.50.300:FF:002125">
    <property type="entry name" value="ATP-dependent helicase HrpB"/>
    <property type="match status" value="1"/>
</dbReference>
<keyword evidence="2" id="KW-0378">Hydrolase</keyword>
<organism evidence="8 9">
    <name type="scientific">Terriglobus saanensis (strain ATCC BAA-1853 / DSM 23119 / SP1PR4)</name>
    <dbReference type="NCBI Taxonomy" id="401053"/>
    <lineage>
        <taxon>Bacteria</taxon>
        <taxon>Pseudomonadati</taxon>
        <taxon>Acidobacteriota</taxon>
        <taxon>Terriglobia</taxon>
        <taxon>Terriglobales</taxon>
        <taxon>Acidobacteriaceae</taxon>
        <taxon>Terriglobus</taxon>
    </lineage>
</organism>
<dbReference type="AlphaFoldDB" id="E8V8G2"/>
<dbReference type="STRING" id="401053.AciPR4_2139"/>
<evidence type="ECO:0000256" key="4">
    <source>
        <dbReference type="ARBA" id="ARBA00022840"/>
    </source>
</evidence>
<dbReference type="eggNOG" id="COG1643">
    <property type="taxonomic scope" value="Bacteria"/>
</dbReference>
<dbReference type="HOGENOM" id="CLU_001832_5_6_0"/>
<feature type="compositionally biased region" description="Basic and acidic residues" evidence="5">
    <location>
        <begin position="786"/>
        <end position="798"/>
    </location>
</feature>
<evidence type="ECO:0000259" key="7">
    <source>
        <dbReference type="PROSITE" id="PS51194"/>
    </source>
</evidence>
<dbReference type="Gene3D" id="1.10.10.2130">
    <property type="entry name" value="DEAH helicase family, winged-helix domain"/>
    <property type="match status" value="1"/>
</dbReference>
<evidence type="ECO:0000256" key="3">
    <source>
        <dbReference type="ARBA" id="ARBA00022806"/>
    </source>
</evidence>
<dbReference type="PROSITE" id="PS51194">
    <property type="entry name" value="HELICASE_CTER"/>
    <property type="match status" value="1"/>
</dbReference>
<dbReference type="SUPFAM" id="SSF52540">
    <property type="entry name" value="P-loop containing nucleoside triphosphate hydrolases"/>
    <property type="match status" value="1"/>
</dbReference>
<dbReference type="CDD" id="cd18791">
    <property type="entry name" value="SF2_C_RHA"/>
    <property type="match status" value="1"/>
</dbReference>
<gene>
    <name evidence="8" type="ordered locus">AciPR4_2139</name>
</gene>
<dbReference type="SMART" id="SM00487">
    <property type="entry name" value="DEXDc"/>
    <property type="match status" value="1"/>
</dbReference>
<dbReference type="KEGG" id="tsa:AciPR4_2139"/>
<sequence>MTATKCRVPIVLVSRKPILPVDAILPEISASLQRTPNLVLEAPPGAGKTTRVPPALLDLVSGEVLVLEPRRIAARLAARRVAWELGEEVGGLVGYQVRFEEKIGPRTRLRFMTEGILTRRLLSDPTLKGVDAVVLDEFHERHLDSDLALALLKHLQRARPEIRIVVMSATLDAAPIARYLGDCPVLRSEGRLFALSIRNMPYSSDSLSIQVRRALELLNKEHHTGNILAFLPGSAEIRRTMRECEGVVRQTGLLVLPLHGDLSPAEQDRAVLPTTERKLIVATNVAESSVTVEGVTAVIDSGLARFAMYSPWTGMPTLQIGRVSKASATQRAGRAGRTGPGQVLRLYPEEDYFLRPEHDAPEIARADLSQLLLNLRAMKIAHIGDLDWLDAPPADAVQSAELLLDRIGATGGVEQRMVRYPLPPRLARILVEALNRGVGEDGCRAAALLGLGERSTKNDLLETMDLPQEHRARQHTEQLLRMARPPKQIGEDDEALLLSVLSGFPDRVARRRTGNQIMLSTGVSAEVAGERPHSEFMVALDAENRKENPLPLVRMTARIEPEWLLDLFPDRVEERSSVVWNRTGERVERVSALLYDKLVIQESRGAASEIEAANLLAEKALEVGIDRFVEKEILESFLSRLAFAGIASPDIPQALRELCLGLQSFGELREAAKNLMPLLQQKLDGRLLDEIAPLSIRLKTGKPTKVHYEQGKSPWISSRLQDFFGMRDTPRIGPDQTPLVVHLLAPNNRAVQTTADLAGFWERLYPKVRRELMQRYPKHAWPESPGPKKDKIRTNVEL</sequence>
<evidence type="ECO:0000256" key="1">
    <source>
        <dbReference type="ARBA" id="ARBA00022741"/>
    </source>
</evidence>
<keyword evidence="1" id="KW-0547">Nucleotide-binding</keyword>
<evidence type="ECO:0000259" key="6">
    <source>
        <dbReference type="PROSITE" id="PS51192"/>
    </source>
</evidence>
<dbReference type="PANTHER" id="PTHR43519">
    <property type="entry name" value="ATP-DEPENDENT RNA HELICASE HRPB"/>
    <property type="match status" value="1"/>
</dbReference>
<accession>E8V8G2</accession>
<dbReference type="PIRSF" id="PIRSF005496">
    <property type="entry name" value="ATP_hel_hrpB"/>
    <property type="match status" value="1"/>
</dbReference>
<dbReference type="InterPro" id="IPR010225">
    <property type="entry name" value="HrpB"/>
</dbReference>
<keyword evidence="9" id="KW-1185">Reference proteome</keyword>
<dbReference type="Gene3D" id="3.40.50.300">
    <property type="entry name" value="P-loop containing nucleotide triphosphate hydrolases"/>
    <property type="match status" value="2"/>
</dbReference>
<dbReference type="Proteomes" id="UP000006844">
    <property type="component" value="Chromosome"/>
</dbReference>
<dbReference type="GO" id="GO:0004386">
    <property type="term" value="F:helicase activity"/>
    <property type="evidence" value="ECO:0007669"/>
    <property type="project" value="UniProtKB-KW"/>
</dbReference>
<dbReference type="CDD" id="cd17990">
    <property type="entry name" value="DEXHc_HrpB"/>
    <property type="match status" value="1"/>
</dbReference>
<reference evidence="8 9" key="1">
    <citation type="journal article" date="2012" name="Stand. Genomic Sci.">
        <title>Complete genome sequence of Terriglobus saanensis type strain SP1PR4(T), an Acidobacteria from tundra soil.</title>
        <authorList>
            <person name="Rawat S.R."/>
            <person name="Mannisto M.K."/>
            <person name="Starovoytov V."/>
            <person name="Goodwin L."/>
            <person name="Nolan M."/>
            <person name="Hauser L."/>
            <person name="Land M."/>
            <person name="Davenport K.W."/>
            <person name="Woyke T."/>
            <person name="Haggblom M.M."/>
        </authorList>
    </citation>
    <scope>NUCLEOTIDE SEQUENCE</scope>
    <source>
        <strain evidence="9">ATCC BAA-1853 / DSM 23119 / SP1PR4</strain>
    </source>
</reference>
<dbReference type="InterPro" id="IPR014001">
    <property type="entry name" value="Helicase_ATP-bd"/>
</dbReference>
<evidence type="ECO:0000256" key="5">
    <source>
        <dbReference type="SAM" id="MobiDB-lite"/>
    </source>
</evidence>
<dbReference type="InterPro" id="IPR011545">
    <property type="entry name" value="DEAD/DEAH_box_helicase_dom"/>
</dbReference>
<keyword evidence="4" id="KW-0067">ATP-binding</keyword>
<dbReference type="InterPro" id="IPR027417">
    <property type="entry name" value="P-loop_NTPase"/>
</dbReference>
<protein>
    <submittedName>
        <fullName evidence="8">ATP-dependent helicase HrpB</fullName>
    </submittedName>
</protein>
<dbReference type="Pfam" id="PF00271">
    <property type="entry name" value="Helicase_C"/>
    <property type="match status" value="1"/>
</dbReference>
<proteinExistence type="predicted"/>
<dbReference type="InterPro" id="IPR042035">
    <property type="entry name" value="DEAH_win-hel_dom"/>
</dbReference>
<feature type="region of interest" description="Disordered" evidence="5">
    <location>
        <begin position="778"/>
        <end position="798"/>
    </location>
</feature>
<dbReference type="Pfam" id="PF08482">
    <property type="entry name" value="HrpB_C"/>
    <property type="match status" value="1"/>
</dbReference>
<evidence type="ECO:0000313" key="8">
    <source>
        <dbReference type="EMBL" id="ADV82941.1"/>
    </source>
</evidence>
<dbReference type="PANTHER" id="PTHR43519:SF1">
    <property type="entry name" value="ATP-DEPENDENT RNA HELICASE HRPB"/>
    <property type="match status" value="1"/>
</dbReference>
<feature type="domain" description="Helicase C-terminal" evidence="7">
    <location>
        <begin position="210"/>
        <end position="379"/>
    </location>
</feature>
<dbReference type="SMART" id="SM00490">
    <property type="entry name" value="HELICc"/>
    <property type="match status" value="1"/>
</dbReference>
<dbReference type="InterPro" id="IPR001650">
    <property type="entry name" value="Helicase_C-like"/>
</dbReference>
<feature type="domain" description="Helicase ATP-binding" evidence="6">
    <location>
        <begin position="29"/>
        <end position="189"/>
    </location>
</feature>
<dbReference type="PROSITE" id="PS51192">
    <property type="entry name" value="HELICASE_ATP_BIND_1"/>
    <property type="match status" value="1"/>
</dbReference>
<keyword evidence="3 8" id="KW-0347">Helicase</keyword>
<dbReference type="Pfam" id="PF00270">
    <property type="entry name" value="DEAD"/>
    <property type="match status" value="1"/>
</dbReference>
<dbReference type="NCBIfam" id="TIGR01970">
    <property type="entry name" value="DEAH_box_HrpB"/>
    <property type="match status" value="1"/>
</dbReference>
<dbReference type="InterPro" id="IPR013689">
    <property type="entry name" value="RNA_helicase_ATP-dep_HrpB_C"/>
</dbReference>
<dbReference type="EMBL" id="CP002467">
    <property type="protein sequence ID" value="ADV82941.1"/>
    <property type="molecule type" value="Genomic_DNA"/>
</dbReference>
<dbReference type="GO" id="GO:0016787">
    <property type="term" value="F:hydrolase activity"/>
    <property type="evidence" value="ECO:0007669"/>
    <property type="project" value="UniProtKB-KW"/>
</dbReference>
<dbReference type="GO" id="GO:0005524">
    <property type="term" value="F:ATP binding"/>
    <property type="evidence" value="ECO:0007669"/>
    <property type="project" value="UniProtKB-KW"/>
</dbReference>
<evidence type="ECO:0000256" key="2">
    <source>
        <dbReference type="ARBA" id="ARBA00022801"/>
    </source>
</evidence>
<name>E8V8G2_TERSS</name>
<dbReference type="GO" id="GO:0003676">
    <property type="term" value="F:nucleic acid binding"/>
    <property type="evidence" value="ECO:0007669"/>
    <property type="project" value="InterPro"/>
</dbReference>
<dbReference type="InterPro" id="IPR049614">
    <property type="entry name" value="HrpB_DEXH"/>
</dbReference>